<evidence type="ECO:0000313" key="5">
    <source>
        <dbReference type="Proteomes" id="UP000053477"/>
    </source>
</evidence>
<dbReference type="OrthoDB" id="7340501at2759"/>
<dbReference type="InParanoid" id="A0A0H2SF57"/>
<dbReference type="Proteomes" id="UP000053477">
    <property type="component" value="Unassembled WGS sequence"/>
</dbReference>
<dbReference type="FunCoup" id="A0A0H2SF57">
    <property type="interactions" value="309"/>
</dbReference>
<dbReference type="FunFam" id="3.30.420.40:FF:000058">
    <property type="entry name" value="Putative actin-related protein 5"/>
    <property type="match status" value="1"/>
</dbReference>
<keyword evidence="5" id="KW-1185">Reference proteome</keyword>
<dbReference type="InterPro" id="IPR043129">
    <property type="entry name" value="ATPase_NBD"/>
</dbReference>
<keyword evidence="2" id="KW-0175">Coiled coil</keyword>
<dbReference type="Gene3D" id="3.90.640.10">
    <property type="entry name" value="Actin, Chain A, domain 4"/>
    <property type="match status" value="2"/>
</dbReference>
<organism evidence="4 5">
    <name type="scientific">Schizopora paradoxa</name>
    <dbReference type="NCBI Taxonomy" id="27342"/>
    <lineage>
        <taxon>Eukaryota</taxon>
        <taxon>Fungi</taxon>
        <taxon>Dikarya</taxon>
        <taxon>Basidiomycota</taxon>
        <taxon>Agaricomycotina</taxon>
        <taxon>Agaricomycetes</taxon>
        <taxon>Hymenochaetales</taxon>
        <taxon>Schizoporaceae</taxon>
        <taxon>Schizopora</taxon>
    </lineage>
</organism>
<reference evidence="4 5" key="1">
    <citation type="submission" date="2015-04" db="EMBL/GenBank/DDBJ databases">
        <title>Complete genome sequence of Schizopora paradoxa KUC8140, a cosmopolitan wood degrader in East Asia.</title>
        <authorList>
            <consortium name="DOE Joint Genome Institute"/>
            <person name="Min B."/>
            <person name="Park H."/>
            <person name="Jang Y."/>
            <person name="Kim J.-J."/>
            <person name="Kim K.H."/>
            <person name="Pangilinan J."/>
            <person name="Lipzen A."/>
            <person name="Riley R."/>
            <person name="Grigoriev I.V."/>
            <person name="Spatafora J.W."/>
            <person name="Choi I.-G."/>
        </authorList>
    </citation>
    <scope>NUCLEOTIDE SEQUENCE [LARGE SCALE GENOMIC DNA]</scope>
    <source>
        <strain evidence="4 5">KUC8140</strain>
    </source>
</reference>
<dbReference type="Gene3D" id="3.30.420.40">
    <property type="match status" value="4"/>
</dbReference>
<evidence type="ECO:0000256" key="1">
    <source>
        <dbReference type="RuleBase" id="RU000487"/>
    </source>
</evidence>
<evidence type="ECO:0000256" key="2">
    <source>
        <dbReference type="SAM" id="Coils"/>
    </source>
</evidence>
<dbReference type="EMBL" id="KQ085882">
    <property type="protein sequence ID" value="KLO20393.1"/>
    <property type="molecule type" value="Genomic_DNA"/>
</dbReference>
<dbReference type="InterPro" id="IPR004000">
    <property type="entry name" value="Actin"/>
</dbReference>
<dbReference type="PANTHER" id="PTHR11937">
    <property type="entry name" value="ACTIN"/>
    <property type="match status" value="1"/>
</dbReference>
<feature type="region of interest" description="Disordered" evidence="3">
    <location>
        <begin position="378"/>
        <end position="400"/>
    </location>
</feature>
<name>A0A0H2SF57_9AGAM</name>
<dbReference type="STRING" id="27342.A0A0H2SF57"/>
<proteinExistence type="inferred from homology"/>
<evidence type="ECO:0000313" key="4">
    <source>
        <dbReference type="EMBL" id="KLO20393.1"/>
    </source>
</evidence>
<protein>
    <submittedName>
        <fullName evidence="4">Actin-like ATPase domain-containing protein</fullName>
    </submittedName>
</protein>
<gene>
    <name evidence="4" type="ORF">SCHPADRAFT_863082</name>
</gene>
<accession>A0A0H2SF57</accession>
<sequence>MADTPAQVIDLPPGPNPSRLVPEAYERDRECAIIIDNGSTNLRYGYNEEASYSKEPYERTNVAARFKDRRTNRPVLLFGDCVDADSGGRAQARYPWEGDVLLNFDALESALDHVFVHLGVSGDTVDHPIFMTERLCSPLHSRALTSELMFELYSVPSLAYGLDSVMSFYDNNVPNVSKPPPILDSDGLVISFNTASTSVIPILSGKGILSNCKRIPWGASQAIEYLHKLLSLKYPGFPTRVNVPPSSWMFQNLCEFSPDYITHLRKLKDPAEILKIDTIIRFPFTEPTQTEKTAEELEQAYARRKEQGKKLQELAAARRSEKLQEKENDLQRLLELREDRGRDNRKDWEAKLEQEGLDDDAALDTIIKKLETDLKRSRKKDVDEEDVVEEPSFPLLDVPDEELDEAGLKEKKKQKLLKAGFDARMKVRREKEKEKEERDAEERRDNEERERNPEGWATKLRQEHESTMLRIKERTRRKAALSDRKSAVSQARMKTITSLAADDRVPKKRRKVNGEDMFGADDADWAVYRKINTAAVSSDEDEDFARLDAVEKKLLTHDPSFSAEHTYSSINSKRSALISAFKQPYAEHDVEGTSRIHFNIERWRACETWFSPGMAGVDSAGLGEVIQNVLARFNEQERGRLVKNVFVTGAPAQLPGLSTRLYNAMRPILSPEMPLEIHLAKRPAIDAWRGMALFSRTPHFKKVGVSKAEYEEWGGERIRRWWGGNWNSSFIPDE</sequence>
<dbReference type="Pfam" id="PF00022">
    <property type="entry name" value="Actin"/>
    <property type="match status" value="2"/>
</dbReference>
<dbReference type="SMART" id="SM00268">
    <property type="entry name" value="ACTIN"/>
    <property type="match status" value="1"/>
</dbReference>
<comment type="similarity">
    <text evidence="1">Belongs to the actin family.</text>
</comment>
<feature type="coiled-coil region" evidence="2">
    <location>
        <begin position="294"/>
        <end position="340"/>
    </location>
</feature>
<feature type="region of interest" description="Disordered" evidence="3">
    <location>
        <begin position="428"/>
        <end position="467"/>
    </location>
</feature>
<feature type="compositionally biased region" description="Basic and acidic residues" evidence="3">
    <location>
        <begin position="428"/>
        <end position="453"/>
    </location>
</feature>
<dbReference type="AlphaFoldDB" id="A0A0H2SF57"/>
<dbReference type="SUPFAM" id="SSF53067">
    <property type="entry name" value="Actin-like ATPase domain"/>
    <property type="match status" value="2"/>
</dbReference>
<evidence type="ECO:0000256" key="3">
    <source>
        <dbReference type="SAM" id="MobiDB-lite"/>
    </source>
</evidence>